<dbReference type="AlphaFoldDB" id="A0A1Y3AX88"/>
<gene>
    <name evidence="2" type="ORF">BLA29_012336</name>
</gene>
<feature type="signal peptide" evidence="1">
    <location>
        <begin position="1"/>
        <end position="20"/>
    </location>
</feature>
<protein>
    <submittedName>
        <fullName evidence="2">Uncharacterized protein</fullName>
    </submittedName>
</protein>
<keyword evidence="3" id="KW-1185">Reference proteome</keyword>
<feature type="chain" id="PRO_5012960466" evidence="1">
    <location>
        <begin position="21"/>
        <end position="102"/>
    </location>
</feature>
<keyword evidence="1" id="KW-0732">Signal</keyword>
<dbReference type="Proteomes" id="UP000194236">
    <property type="component" value="Unassembled WGS sequence"/>
</dbReference>
<evidence type="ECO:0000313" key="3">
    <source>
        <dbReference type="Proteomes" id="UP000194236"/>
    </source>
</evidence>
<proteinExistence type="predicted"/>
<comment type="caution">
    <text evidence="2">The sequence shown here is derived from an EMBL/GenBank/DDBJ whole genome shotgun (WGS) entry which is preliminary data.</text>
</comment>
<evidence type="ECO:0000256" key="1">
    <source>
        <dbReference type="SAM" id="SignalP"/>
    </source>
</evidence>
<reference evidence="2 3" key="1">
    <citation type="submission" date="2017-03" db="EMBL/GenBank/DDBJ databases">
        <title>Genome Survey of Euroglyphus maynei.</title>
        <authorList>
            <person name="Arlian L.G."/>
            <person name="Morgan M.S."/>
            <person name="Rider S.D."/>
        </authorList>
    </citation>
    <scope>NUCLEOTIDE SEQUENCE [LARGE SCALE GENOMIC DNA]</scope>
    <source>
        <strain evidence="2">Arlian Lab</strain>
        <tissue evidence="2">Whole body</tissue>
    </source>
</reference>
<sequence length="102" mass="12098">MRSCFITVTQLFRLIFPVLKSLVNELFDSINHERVNHHHDKKRNVNQGPEVITYFQVIFPLTFVVHPHREEVRAIVWISEAADVDEAFKRDEYYREVAGQDT</sequence>
<organism evidence="2 3">
    <name type="scientific">Euroglyphus maynei</name>
    <name type="common">Mayne's house dust mite</name>
    <dbReference type="NCBI Taxonomy" id="6958"/>
    <lineage>
        <taxon>Eukaryota</taxon>
        <taxon>Metazoa</taxon>
        <taxon>Ecdysozoa</taxon>
        <taxon>Arthropoda</taxon>
        <taxon>Chelicerata</taxon>
        <taxon>Arachnida</taxon>
        <taxon>Acari</taxon>
        <taxon>Acariformes</taxon>
        <taxon>Sarcoptiformes</taxon>
        <taxon>Astigmata</taxon>
        <taxon>Psoroptidia</taxon>
        <taxon>Analgoidea</taxon>
        <taxon>Pyroglyphidae</taxon>
        <taxon>Pyroglyphinae</taxon>
        <taxon>Euroglyphus</taxon>
    </lineage>
</organism>
<dbReference type="EMBL" id="MUJZ01055450">
    <property type="protein sequence ID" value="OTF72607.1"/>
    <property type="molecule type" value="Genomic_DNA"/>
</dbReference>
<feature type="non-terminal residue" evidence="2">
    <location>
        <position position="102"/>
    </location>
</feature>
<name>A0A1Y3AX88_EURMA</name>
<evidence type="ECO:0000313" key="2">
    <source>
        <dbReference type="EMBL" id="OTF72607.1"/>
    </source>
</evidence>
<accession>A0A1Y3AX88</accession>